<reference evidence="2" key="1">
    <citation type="submission" date="2021-02" db="EMBL/GenBank/DDBJ databases">
        <authorList>
            <person name="Palmer J.M."/>
        </authorList>
    </citation>
    <scope>NUCLEOTIDE SEQUENCE</scope>
    <source>
        <strain evidence="2">SCRP23</strain>
    </source>
</reference>
<organism evidence="2 3">
    <name type="scientific">Phytophthora boehmeriae</name>
    <dbReference type="NCBI Taxonomy" id="109152"/>
    <lineage>
        <taxon>Eukaryota</taxon>
        <taxon>Sar</taxon>
        <taxon>Stramenopiles</taxon>
        <taxon>Oomycota</taxon>
        <taxon>Peronosporomycetes</taxon>
        <taxon>Peronosporales</taxon>
        <taxon>Peronosporaceae</taxon>
        <taxon>Phytophthora</taxon>
    </lineage>
</organism>
<dbReference type="Proteomes" id="UP000693981">
    <property type="component" value="Unassembled WGS sequence"/>
</dbReference>
<sequence length="298" mass="32026">MEISKALGGMRYDEAVLRLRSMGQSELDFKPSEHAVGVGSSPTQTRAFGPSSLASSSTNPPKRSRSVSNGATSSPVTRAYAAPQLMKPELATLPTGTPQVYGYENPTKTYGGAYTPVYGVNGIEYVQSQPPAEYEHLAPAPFADEEGFGELLQNILEDDPRVATGANMGLGNQAYAGNRYGYYTGAAPVNGSVAPLKRTMSMPSSYAMTPSMLASPPRGGMDQEYFADPSRRASLNLGVNPVPSYVNYQQSQPQQQQPQVQQYSYPHQQEQQQPPQGYSRVVSMAPPNMATATSTSFS</sequence>
<feature type="region of interest" description="Disordered" evidence="1">
    <location>
        <begin position="28"/>
        <end position="76"/>
    </location>
</feature>
<feature type="region of interest" description="Disordered" evidence="1">
    <location>
        <begin position="236"/>
        <end position="298"/>
    </location>
</feature>
<feature type="compositionally biased region" description="Low complexity" evidence="1">
    <location>
        <begin position="243"/>
        <end position="279"/>
    </location>
</feature>
<dbReference type="AlphaFoldDB" id="A0A8T1X6Y6"/>
<proteinExistence type="predicted"/>
<protein>
    <submittedName>
        <fullName evidence="2">Uncharacterized protein</fullName>
    </submittedName>
</protein>
<evidence type="ECO:0000256" key="1">
    <source>
        <dbReference type="SAM" id="MobiDB-lite"/>
    </source>
</evidence>
<accession>A0A8T1X6Y6</accession>
<comment type="caution">
    <text evidence="2">The sequence shown here is derived from an EMBL/GenBank/DDBJ whole genome shotgun (WGS) entry which is preliminary data.</text>
</comment>
<dbReference type="EMBL" id="JAGDFL010000038">
    <property type="protein sequence ID" value="KAG7400098.1"/>
    <property type="molecule type" value="Genomic_DNA"/>
</dbReference>
<feature type="compositionally biased region" description="Polar residues" evidence="1">
    <location>
        <begin position="40"/>
        <end position="76"/>
    </location>
</feature>
<evidence type="ECO:0000313" key="3">
    <source>
        <dbReference type="Proteomes" id="UP000693981"/>
    </source>
</evidence>
<gene>
    <name evidence="2" type="ORF">PHYBOEH_007004</name>
</gene>
<evidence type="ECO:0000313" key="2">
    <source>
        <dbReference type="EMBL" id="KAG7400098.1"/>
    </source>
</evidence>
<name>A0A8T1X6Y6_9STRA</name>
<dbReference type="OrthoDB" id="57996at2759"/>
<keyword evidence="3" id="KW-1185">Reference proteome</keyword>